<comment type="subcellular location">
    <subcellularLocation>
        <location evidence="1">Membrane</location>
        <topology evidence="1">Single-pass membrane protein</topology>
    </subcellularLocation>
</comment>
<dbReference type="Pfam" id="PF00170">
    <property type="entry name" value="bZIP_1"/>
    <property type="match status" value="1"/>
</dbReference>
<dbReference type="OMA" id="PANINVM"/>
<dbReference type="PROSITE" id="PS50217">
    <property type="entry name" value="BZIP"/>
    <property type="match status" value="1"/>
</dbReference>
<feature type="compositionally biased region" description="Low complexity" evidence="7">
    <location>
        <begin position="98"/>
        <end position="107"/>
    </location>
</feature>
<dbReference type="CDD" id="cd14810">
    <property type="entry name" value="bZIP_u1"/>
    <property type="match status" value="1"/>
</dbReference>
<feature type="region of interest" description="Disordered" evidence="7">
    <location>
        <begin position="72"/>
        <end position="129"/>
    </location>
</feature>
<dbReference type="GO" id="GO:0000978">
    <property type="term" value="F:RNA polymerase II cis-regulatory region sequence-specific DNA binding"/>
    <property type="evidence" value="ECO:0007669"/>
    <property type="project" value="TreeGrafter"/>
</dbReference>
<feature type="region of interest" description="Disordered" evidence="7">
    <location>
        <begin position="16"/>
        <end position="48"/>
    </location>
</feature>
<organism evidence="9">
    <name type="scientific">Absidia glauca</name>
    <name type="common">Pin mould</name>
    <dbReference type="NCBI Taxonomy" id="4829"/>
    <lineage>
        <taxon>Eukaryota</taxon>
        <taxon>Fungi</taxon>
        <taxon>Fungi incertae sedis</taxon>
        <taxon>Mucoromycota</taxon>
        <taxon>Mucoromycotina</taxon>
        <taxon>Mucoromycetes</taxon>
        <taxon>Mucorales</taxon>
        <taxon>Cunninghamellaceae</taxon>
        <taxon>Absidia</taxon>
    </lineage>
</organism>
<dbReference type="SUPFAM" id="SSF57959">
    <property type="entry name" value="Leucine zipper domain"/>
    <property type="match status" value="1"/>
</dbReference>
<protein>
    <recommendedName>
        <fullName evidence="8">BZIP domain-containing protein</fullName>
    </recommendedName>
</protein>
<proteinExistence type="predicted"/>
<dbReference type="GO" id="GO:0005634">
    <property type="term" value="C:nucleus"/>
    <property type="evidence" value="ECO:0007669"/>
    <property type="project" value="TreeGrafter"/>
</dbReference>
<dbReference type="Proteomes" id="UP000078561">
    <property type="component" value="Unassembled WGS sequence"/>
</dbReference>
<keyword evidence="2" id="KW-0805">Transcription regulation</keyword>
<dbReference type="InterPro" id="IPR051882">
    <property type="entry name" value="ATF_bZIP_TF"/>
</dbReference>
<evidence type="ECO:0000256" key="7">
    <source>
        <dbReference type="SAM" id="MobiDB-lite"/>
    </source>
</evidence>
<keyword evidence="4" id="KW-0804">Transcription</keyword>
<reference evidence="9" key="1">
    <citation type="submission" date="2016-04" db="EMBL/GenBank/DDBJ databases">
        <authorList>
            <person name="Evans L.H."/>
            <person name="Alamgir A."/>
            <person name="Owens N."/>
            <person name="Weber N.D."/>
            <person name="Virtaneva K."/>
            <person name="Barbian K."/>
            <person name="Babar A."/>
            <person name="Rosenke K."/>
        </authorList>
    </citation>
    <scope>NUCLEOTIDE SEQUENCE [LARGE SCALE GENOMIC DNA]</scope>
    <source>
        <strain evidence="9">CBS 101.48</strain>
    </source>
</reference>
<feature type="compositionally biased region" description="Acidic residues" evidence="7">
    <location>
        <begin position="427"/>
        <end position="439"/>
    </location>
</feature>
<keyword evidence="10" id="KW-1185">Reference proteome</keyword>
<evidence type="ECO:0000256" key="3">
    <source>
        <dbReference type="ARBA" id="ARBA00023125"/>
    </source>
</evidence>
<dbReference type="SMART" id="SM00338">
    <property type="entry name" value="BRLZ"/>
    <property type="match status" value="1"/>
</dbReference>
<dbReference type="EMBL" id="LT554386">
    <property type="protein sequence ID" value="SAM04415.1"/>
    <property type="molecule type" value="Genomic_DNA"/>
</dbReference>
<accession>A0A163JZH9</accession>
<feature type="compositionally biased region" description="Low complexity" evidence="7">
    <location>
        <begin position="18"/>
        <end position="38"/>
    </location>
</feature>
<feature type="domain" description="BZIP" evidence="8">
    <location>
        <begin position="146"/>
        <end position="206"/>
    </location>
</feature>
<evidence type="ECO:0000256" key="6">
    <source>
        <dbReference type="SAM" id="Coils"/>
    </source>
</evidence>
<dbReference type="STRING" id="4829.A0A163JZH9"/>
<evidence type="ECO:0000256" key="2">
    <source>
        <dbReference type="ARBA" id="ARBA00023015"/>
    </source>
</evidence>
<dbReference type="GO" id="GO:0000981">
    <property type="term" value="F:DNA-binding transcription factor activity, RNA polymerase II-specific"/>
    <property type="evidence" value="ECO:0007669"/>
    <property type="project" value="TreeGrafter"/>
</dbReference>
<evidence type="ECO:0000256" key="1">
    <source>
        <dbReference type="ARBA" id="ARBA00004167"/>
    </source>
</evidence>
<dbReference type="InterPro" id="IPR004827">
    <property type="entry name" value="bZIP"/>
</dbReference>
<feature type="coiled-coil region" evidence="6">
    <location>
        <begin position="168"/>
        <end position="209"/>
    </location>
</feature>
<evidence type="ECO:0000259" key="8">
    <source>
        <dbReference type="PROSITE" id="PS50217"/>
    </source>
</evidence>
<evidence type="ECO:0000256" key="4">
    <source>
        <dbReference type="ARBA" id="ARBA00023163"/>
    </source>
</evidence>
<sequence length="497" mass="55475">MANKDNHSVIDWILQLDSPPSTTNSQPSPDTQQSTFPSVPSIPNDAGSTSVLTKSELFEFYLGDEVDQASKDVQQQQLQLHHAKRSAHHSDDDRQSITTSTTFTTTAKRTKKAKPTGAEPLSGRLDFRPTMTDQVPESQLKAMTPRERRQLRNKISARNFRNRRKEYMSTLEEELDDCKSENKKLHMELATIKGKMIQLETENKQLRLDLVLYEQGINPSSCQHHKHNNSSNSSSDTTTGALSVFELSPDTTLHTLPSDSSSASPPDLNTIYDPSYQPSSSALTQSHLLTPFYRQEQRQQPTPMDSLWNLPLPDFNLHDMYLSHAMMPDWDVDHVLSKSNEQSSLMPANINVMDTFQRFPLLAPALMSIVVGHTMTLSTNDLLTLNFSPPATTAPTTTAADKQILKIWELLQPLQQKKTITHSSVEDSNENDDTTDEDTSNSASSSSSPPSFADEKATSGGLVCSLHRYLKSYVCASVSAYLEHCRLEGEQARHPSL</sequence>
<gene>
    <name evidence="9" type="primary">ABSGL_10279.1 scaffold 11921</name>
</gene>
<keyword evidence="3" id="KW-0238">DNA-binding</keyword>
<evidence type="ECO:0000256" key="5">
    <source>
        <dbReference type="ARBA" id="ARBA00023242"/>
    </source>
</evidence>
<keyword evidence="5" id="KW-0539">Nucleus</keyword>
<dbReference type="GO" id="GO:0016020">
    <property type="term" value="C:membrane"/>
    <property type="evidence" value="ECO:0007669"/>
    <property type="project" value="UniProtKB-SubCell"/>
</dbReference>
<dbReference type="InParanoid" id="A0A163JZH9"/>
<dbReference type="AlphaFoldDB" id="A0A163JZH9"/>
<evidence type="ECO:0000313" key="10">
    <source>
        <dbReference type="Proteomes" id="UP000078561"/>
    </source>
</evidence>
<dbReference type="PROSITE" id="PS00036">
    <property type="entry name" value="BZIP_BASIC"/>
    <property type="match status" value="1"/>
</dbReference>
<feature type="region of interest" description="Disordered" evidence="7">
    <location>
        <begin position="220"/>
        <end position="239"/>
    </location>
</feature>
<dbReference type="PANTHER" id="PTHR46164">
    <property type="entry name" value="ATF6, ISOFORM C"/>
    <property type="match status" value="1"/>
</dbReference>
<name>A0A163JZH9_ABSGL</name>
<dbReference type="Gene3D" id="1.20.5.170">
    <property type="match status" value="1"/>
</dbReference>
<evidence type="ECO:0000313" key="9">
    <source>
        <dbReference type="EMBL" id="SAM04415.1"/>
    </source>
</evidence>
<feature type="region of interest" description="Disordered" evidence="7">
    <location>
        <begin position="419"/>
        <end position="454"/>
    </location>
</feature>
<keyword evidence="6" id="KW-0175">Coiled coil</keyword>
<dbReference type="GO" id="GO:0030968">
    <property type="term" value="P:endoplasmic reticulum unfolded protein response"/>
    <property type="evidence" value="ECO:0007669"/>
    <property type="project" value="TreeGrafter"/>
</dbReference>
<dbReference type="PANTHER" id="PTHR46164:SF3">
    <property type="entry name" value="ATF6, ISOFORM C"/>
    <property type="match status" value="1"/>
</dbReference>
<dbReference type="InterPro" id="IPR046347">
    <property type="entry name" value="bZIP_sf"/>
</dbReference>
<dbReference type="OrthoDB" id="5571888at2759"/>